<sequence>MTTFSKMKYDSHPVIQLLHENPNKMWSTGTIQSKLHIKKKKDAEFLIHQAIRMTKDNSDKVRQVHPLEVGSNKEFVNVFTIKQCCI</sequence>
<proteinExistence type="predicted"/>
<name>A0A6C0KLV9_9ZZZZ</name>
<dbReference type="AlphaFoldDB" id="A0A6C0KLV9"/>
<protein>
    <submittedName>
        <fullName evidence="1">Uncharacterized protein</fullName>
    </submittedName>
</protein>
<organism evidence="1">
    <name type="scientific">viral metagenome</name>
    <dbReference type="NCBI Taxonomy" id="1070528"/>
    <lineage>
        <taxon>unclassified sequences</taxon>
        <taxon>metagenomes</taxon>
        <taxon>organismal metagenomes</taxon>
    </lineage>
</organism>
<accession>A0A6C0KLV9</accession>
<dbReference type="EMBL" id="MN740917">
    <property type="protein sequence ID" value="QHU17747.1"/>
    <property type="molecule type" value="Genomic_DNA"/>
</dbReference>
<evidence type="ECO:0000313" key="1">
    <source>
        <dbReference type="EMBL" id="QHU17747.1"/>
    </source>
</evidence>
<reference evidence="1" key="1">
    <citation type="journal article" date="2020" name="Nature">
        <title>Giant virus diversity and host interactions through global metagenomics.</title>
        <authorList>
            <person name="Schulz F."/>
            <person name="Roux S."/>
            <person name="Paez-Espino D."/>
            <person name="Jungbluth S."/>
            <person name="Walsh D.A."/>
            <person name="Denef V.J."/>
            <person name="McMahon K.D."/>
            <person name="Konstantinidis K.T."/>
            <person name="Eloe-Fadrosh E.A."/>
            <person name="Kyrpides N.C."/>
            <person name="Woyke T."/>
        </authorList>
    </citation>
    <scope>NUCLEOTIDE SEQUENCE</scope>
    <source>
        <strain evidence="1">GVMAG-S-3300012919-55</strain>
    </source>
</reference>